<protein>
    <submittedName>
        <fullName evidence="1">Uncharacterized protein</fullName>
    </submittedName>
</protein>
<feature type="non-terminal residue" evidence="1">
    <location>
        <position position="214"/>
    </location>
</feature>
<gene>
    <name evidence="1" type="ORF">EZS28_019499</name>
</gene>
<evidence type="ECO:0000313" key="2">
    <source>
        <dbReference type="Proteomes" id="UP000324800"/>
    </source>
</evidence>
<organism evidence="1 2">
    <name type="scientific">Streblomastix strix</name>
    <dbReference type="NCBI Taxonomy" id="222440"/>
    <lineage>
        <taxon>Eukaryota</taxon>
        <taxon>Metamonada</taxon>
        <taxon>Preaxostyla</taxon>
        <taxon>Oxymonadida</taxon>
        <taxon>Streblomastigidae</taxon>
        <taxon>Streblomastix</taxon>
    </lineage>
</organism>
<dbReference type="Proteomes" id="UP000324800">
    <property type="component" value="Unassembled WGS sequence"/>
</dbReference>
<dbReference type="EMBL" id="SNRW01005487">
    <property type="protein sequence ID" value="KAA6384971.1"/>
    <property type="molecule type" value="Genomic_DNA"/>
</dbReference>
<dbReference type="OrthoDB" id="7477527at2759"/>
<accession>A0A5J4VR24</accession>
<comment type="caution">
    <text evidence="1">The sequence shown here is derived from an EMBL/GenBank/DDBJ whole genome shotgun (WGS) entry which is preliminary data.</text>
</comment>
<dbReference type="AlphaFoldDB" id="A0A5J4VR24"/>
<evidence type="ECO:0000313" key="1">
    <source>
        <dbReference type="EMBL" id="KAA6384971.1"/>
    </source>
</evidence>
<proteinExistence type="predicted"/>
<name>A0A5J4VR24_9EUKA</name>
<sequence>MQTTTSRGRGVLKQLKHLMELAKRKKHVRTRDLASVIGEIQCTIAQFKRGTLHIKQLQRLNDKEVARRGWNKWTQLNRSAISDITWWINKWVELRMGGNIDQRESGEGLCAWTVEGQQPQELQSTRSDSSSGSSSRIPSRIDLITAYWNTITHRQHSYNVLPQQAQRINRDRATNRQSPQVSRTIQLDNTPLPRDVVVYIVIALVFHCQPKNST</sequence>
<reference evidence="1 2" key="1">
    <citation type="submission" date="2019-03" db="EMBL/GenBank/DDBJ databases">
        <title>Single cell metagenomics reveals metabolic interactions within the superorganism composed of flagellate Streblomastix strix and complex community of Bacteroidetes bacteria on its surface.</title>
        <authorList>
            <person name="Treitli S.C."/>
            <person name="Kolisko M."/>
            <person name="Husnik F."/>
            <person name="Keeling P."/>
            <person name="Hampl V."/>
        </authorList>
    </citation>
    <scope>NUCLEOTIDE SEQUENCE [LARGE SCALE GENOMIC DNA]</scope>
    <source>
        <strain evidence="1">ST1C</strain>
    </source>
</reference>